<keyword evidence="2" id="KW-1185">Reference proteome</keyword>
<feature type="transmembrane region" description="Helical" evidence="1">
    <location>
        <begin position="58"/>
        <end position="79"/>
    </location>
</feature>
<feature type="transmembrane region" description="Helical" evidence="1">
    <location>
        <begin position="6"/>
        <end position="37"/>
    </location>
</feature>
<dbReference type="Pfam" id="PF10325">
    <property type="entry name" value="7TM_GPCR_Srz"/>
    <property type="match status" value="1"/>
</dbReference>
<dbReference type="eggNOG" id="ENOG502THKU">
    <property type="taxonomic scope" value="Eukaryota"/>
</dbReference>
<dbReference type="PANTHER" id="PTHR31720">
    <property type="entry name" value="SERPENTINE RECEPTOR, CLASS Z-RELATED"/>
    <property type="match status" value="1"/>
</dbReference>
<feature type="transmembrane region" description="Helical" evidence="1">
    <location>
        <begin position="137"/>
        <end position="158"/>
    </location>
</feature>
<dbReference type="Proteomes" id="UP000095282">
    <property type="component" value="Unplaced"/>
</dbReference>
<protein>
    <submittedName>
        <fullName evidence="3">Serpentine Receptor, class Z</fullName>
    </submittedName>
</protein>
<sequence>MVTFVFMIIFFLSLLALYIIIQVFYLLLGLLAVQRLLNYFVPSIEKSFSNVISTVHKYIWYIYIAFCLKEVIGMISAIVCSDEYCKKQEGFILFYISTFFILNLFVMMSAFFYIPITLSVWKLTNLGISYQSKPHRYIFFQTVLLLIFKFTFIPLIIFHKKASLALAIIIIVLTDILVVPLLIQVSYLGCNKRNINILFRNFKLTTFIKVLLDIESEVRPQLNTTRVSRYSNSNV</sequence>
<evidence type="ECO:0000313" key="3">
    <source>
        <dbReference type="WBParaSite" id="Csp11.Scaffold629.g14785.t1"/>
    </source>
</evidence>
<proteinExistence type="predicted"/>
<keyword evidence="1" id="KW-0472">Membrane</keyword>
<organism evidence="2 3">
    <name type="scientific">Caenorhabditis tropicalis</name>
    <dbReference type="NCBI Taxonomy" id="1561998"/>
    <lineage>
        <taxon>Eukaryota</taxon>
        <taxon>Metazoa</taxon>
        <taxon>Ecdysozoa</taxon>
        <taxon>Nematoda</taxon>
        <taxon>Chromadorea</taxon>
        <taxon>Rhabditida</taxon>
        <taxon>Rhabditina</taxon>
        <taxon>Rhabditomorpha</taxon>
        <taxon>Rhabditoidea</taxon>
        <taxon>Rhabditidae</taxon>
        <taxon>Peloderinae</taxon>
        <taxon>Caenorhabditis</taxon>
    </lineage>
</organism>
<dbReference type="InterPro" id="IPR018817">
    <property type="entry name" value="7TM_GPCR_serpentine_rcpt_Srz"/>
</dbReference>
<feature type="transmembrane region" description="Helical" evidence="1">
    <location>
        <begin position="164"/>
        <end position="190"/>
    </location>
</feature>
<keyword evidence="1" id="KW-1133">Transmembrane helix</keyword>
<accession>A0A1I7U4K3</accession>
<reference evidence="3" key="1">
    <citation type="submission" date="2016-11" db="UniProtKB">
        <authorList>
            <consortium name="WormBaseParasite"/>
        </authorList>
    </citation>
    <scope>IDENTIFICATION</scope>
</reference>
<feature type="transmembrane region" description="Helical" evidence="1">
    <location>
        <begin position="91"/>
        <end position="116"/>
    </location>
</feature>
<dbReference type="AlphaFoldDB" id="A0A1I7U4K3"/>
<evidence type="ECO:0000256" key="1">
    <source>
        <dbReference type="SAM" id="Phobius"/>
    </source>
</evidence>
<evidence type="ECO:0000313" key="2">
    <source>
        <dbReference type="Proteomes" id="UP000095282"/>
    </source>
</evidence>
<name>A0A1I7U4K3_9PELO</name>
<dbReference type="STRING" id="1561998.A0A1I7U4K3"/>
<keyword evidence="1" id="KW-0812">Transmembrane</keyword>
<dbReference type="WBParaSite" id="Csp11.Scaffold629.g14785.t1">
    <property type="protein sequence ID" value="Csp11.Scaffold629.g14785.t1"/>
    <property type="gene ID" value="Csp11.Scaffold629.g14785"/>
</dbReference>